<feature type="binding site" evidence="7">
    <location>
        <position position="279"/>
    </location>
    <ligand>
        <name>a divalent metal cation</name>
        <dbReference type="ChEBI" id="CHEBI:60240"/>
    </ligand>
</feature>
<dbReference type="EMBL" id="QEAQ01000052">
    <property type="protein sequence ID" value="TPX57479.1"/>
    <property type="molecule type" value="Genomic_DNA"/>
</dbReference>
<dbReference type="Proteomes" id="UP000318582">
    <property type="component" value="Unassembled WGS sequence"/>
</dbReference>
<evidence type="ECO:0000256" key="3">
    <source>
        <dbReference type="ARBA" id="ARBA00022723"/>
    </source>
</evidence>
<evidence type="ECO:0000313" key="12">
    <source>
        <dbReference type="Proteomes" id="UP000318582"/>
    </source>
</evidence>
<dbReference type="Gene3D" id="3.40.50.720">
    <property type="entry name" value="NAD(P)-binding Rossmann-like Domain"/>
    <property type="match status" value="1"/>
</dbReference>
<evidence type="ECO:0000313" key="11">
    <source>
        <dbReference type="EMBL" id="TPX57479.1"/>
    </source>
</evidence>
<dbReference type="InterPro" id="IPR037062">
    <property type="entry name" value="Malic_N_dom_sf"/>
</dbReference>
<keyword evidence="4 8" id="KW-0560">Oxidoreductase</keyword>
<feature type="binding site" evidence="7">
    <location>
        <position position="278"/>
    </location>
    <ligand>
        <name>a divalent metal cation</name>
        <dbReference type="ChEBI" id="CHEBI:60240"/>
    </ligand>
</feature>
<dbReference type="InterPro" id="IPR012301">
    <property type="entry name" value="Malic_N_dom"/>
</dbReference>
<dbReference type="InterPro" id="IPR012302">
    <property type="entry name" value="Malic_NAD-bd"/>
</dbReference>
<comment type="cofactor">
    <cofactor evidence="7">
        <name>Mg(2+)</name>
        <dbReference type="ChEBI" id="CHEBI:18420"/>
    </cofactor>
    <cofactor evidence="7">
        <name>Mn(2+)</name>
        <dbReference type="ChEBI" id="CHEBI:29035"/>
    </cofactor>
    <text evidence="7">Divalent metal cations. Prefers magnesium or manganese.</text>
</comment>
<feature type="binding site" evidence="6">
    <location>
        <position position="189"/>
    </location>
    <ligand>
        <name>(S)-malate</name>
        <dbReference type="ChEBI" id="CHEBI:15589"/>
    </ligand>
</feature>
<gene>
    <name evidence="11" type="primary">MAE1</name>
    <name evidence="11" type="ORF">PhCBS80983_g03816</name>
</gene>
<evidence type="ECO:0000259" key="9">
    <source>
        <dbReference type="SMART" id="SM00919"/>
    </source>
</evidence>
<feature type="active site" description="Proton acceptor" evidence="5">
    <location>
        <position position="207"/>
    </location>
</feature>
<dbReference type="GO" id="GO:0051287">
    <property type="term" value="F:NAD binding"/>
    <property type="evidence" value="ECO:0007669"/>
    <property type="project" value="InterPro"/>
</dbReference>
<evidence type="ECO:0000256" key="5">
    <source>
        <dbReference type="PIRSR" id="PIRSR000106-1"/>
    </source>
</evidence>
<comment type="similarity">
    <text evidence="2 8">Belongs to the malic enzymes family.</text>
</comment>
<dbReference type="InterPro" id="IPR036291">
    <property type="entry name" value="NAD(P)-bd_dom_sf"/>
</dbReference>
<dbReference type="GO" id="GO:0006108">
    <property type="term" value="P:malate metabolic process"/>
    <property type="evidence" value="ECO:0007669"/>
    <property type="project" value="TreeGrafter"/>
</dbReference>
<dbReference type="InterPro" id="IPR001891">
    <property type="entry name" value="Malic_OxRdtase"/>
</dbReference>
<dbReference type="Pfam" id="PF03949">
    <property type="entry name" value="Malic_M"/>
    <property type="match status" value="1"/>
</dbReference>
<organism evidence="11 12">
    <name type="scientific">Powellomyces hirtus</name>
    <dbReference type="NCBI Taxonomy" id="109895"/>
    <lineage>
        <taxon>Eukaryota</taxon>
        <taxon>Fungi</taxon>
        <taxon>Fungi incertae sedis</taxon>
        <taxon>Chytridiomycota</taxon>
        <taxon>Chytridiomycota incertae sedis</taxon>
        <taxon>Chytridiomycetes</taxon>
        <taxon>Spizellomycetales</taxon>
        <taxon>Powellomycetaceae</taxon>
        <taxon>Powellomyces</taxon>
    </lineage>
</organism>
<evidence type="ECO:0000256" key="4">
    <source>
        <dbReference type="ARBA" id="ARBA00023002"/>
    </source>
</evidence>
<dbReference type="PANTHER" id="PTHR23406:SF32">
    <property type="entry name" value="NADP-DEPENDENT MALIC ENZYME"/>
    <property type="match status" value="1"/>
</dbReference>
<evidence type="ECO:0000256" key="2">
    <source>
        <dbReference type="ARBA" id="ARBA00008785"/>
    </source>
</evidence>
<dbReference type="GO" id="GO:0005739">
    <property type="term" value="C:mitochondrion"/>
    <property type="evidence" value="ECO:0007669"/>
    <property type="project" value="TreeGrafter"/>
</dbReference>
<comment type="cofactor">
    <cofactor evidence="1">
        <name>Mn(2+)</name>
        <dbReference type="ChEBI" id="CHEBI:29035"/>
    </cofactor>
</comment>
<dbReference type="STRING" id="109895.A0A507E075"/>
<dbReference type="GO" id="GO:0004471">
    <property type="term" value="F:malate dehydrogenase (decarboxylating) (NAD+) activity"/>
    <property type="evidence" value="ECO:0007669"/>
    <property type="project" value="TreeGrafter"/>
</dbReference>
<dbReference type="SMART" id="SM00919">
    <property type="entry name" value="Malic_M"/>
    <property type="match status" value="1"/>
</dbReference>
<dbReference type="FunFam" id="3.40.50.720:FF:000182">
    <property type="entry name" value="NAD-dependent malic enzyme"/>
    <property type="match status" value="1"/>
</dbReference>
<feature type="domain" description="Malic enzyme NAD-binding" evidence="9">
    <location>
        <begin position="303"/>
        <end position="560"/>
    </location>
</feature>
<keyword evidence="3 7" id="KW-0479">Metal-binding</keyword>
<keyword evidence="12" id="KW-1185">Reference proteome</keyword>
<dbReference type="NCBIfam" id="NF010052">
    <property type="entry name" value="PRK13529.1"/>
    <property type="match status" value="1"/>
</dbReference>
<feature type="active site" description="Proton donor" evidence="5">
    <location>
        <position position="134"/>
    </location>
</feature>
<reference evidence="11 12" key="1">
    <citation type="journal article" date="2019" name="Sci. Rep.">
        <title>Comparative genomics of chytrid fungi reveal insights into the obligate biotrophic and pathogenic lifestyle of Synchytrium endobioticum.</title>
        <authorList>
            <person name="van de Vossenberg B.T.L.H."/>
            <person name="Warris S."/>
            <person name="Nguyen H.D.T."/>
            <person name="van Gent-Pelzer M.P.E."/>
            <person name="Joly D.L."/>
            <person name="van de Geest H.C."/>
            <person name="Bonants P.J.M."/>
            <person name="Smith D.S."/>
            <person name="Levesque C.A."/>
            <person name="van der Lee T.A.J."/>
        </authorList>
    </citation>
    <scope>NUCLEOTIDE SEQUENCE [LARGE SCALE GENOMIC DNA]</scope>
    <source>
        <strain evidence="11 12">CBS 809.83</strain>
    </source>
</reference>
<accession>A0A507E075</accession>
<dbReference type="CDD" id="cd05312">
    <property type="entry name" value="NAD_bind_1_malic_enz"/>
    <property type="match status" value="1"/>
</dbReference>
<dbReference type="SUPFAM" id="SSF53223">
    <property type="entry name" value="Aminoacid dehydrogenase-like, N-terminal domain"/>
    <property type="match status" value="1"/>
</dbReference>
<evidence type="ECO:0000256" key="1">
    <source>
        <dbReference type="ARBA" id="ARBA00001936"/>
    </source>
</evidence>
<feature type="binding site" evidence="7">
    <location>
        <position position="302"/>
    </location>
    <ligand>
        <name>a divalent metal cation</name>
        <dbReference type="ChEBI" id="CHEBI:60240"/>
    </ligand>
</feature>
<dbReference type="Gene3D" id="3.40.50.10380">
    <property type="entry name" value="Malic enzyme, N-terminal domain"/>
    <property type="match status" value="1"/>
</dbReference>
<evidence type="ECO:0000256" key="8">
    <source>
        <dbReference type="RuleBase" id="RU003426"/>
    </source>
</evidence>
<name>A0A507E075_9FUNG</name>
<dbReference type="PIRSF" id="PIRSF000106">
    <property type="entry name" value="ME"/>
    <property type="match status" value="1"/>
</dbReference>
<dbReference type="InterPro" id="IPR046346">
    <property type="entry name" value="Aminoacid_DH-like_N_sf"/>
</dbReference>
<dbReference type="PROSITE" id="PS00331">
    <property type="entry name" value="MALIC_ENZYMES"/>
    <property type="match status" value="1"/>
</dbReference>
<sequence>MRKALLSAPAVERLLPFRGNKIPNVRMQVQATVGTANGKTAAPSRSGLSMLASKHLNQGTSFPAATRTSFGLKGLVPPVQETLDQQVERVISRLNSIQSPIEKYTYLTRLKSENVVLFYRCLIDHLTQITPIIYTPIVGEACQKFSLIYTPGLVEGLFLSKDDVDVIPEVLGNWPYPQPDICVITDGSRILGLGDLGVNGMGIPIGKLSLYIAAAGFNPSRTLPITLDLGTNNEKYLKDPLYLGSRSKRPEDPEFFAYLDAVMSAIKAKWPKMLVQFEDFSSEHAFAALERYRHDYLCFNDDIQGTGAVVLAGFINAVRLSGTPLHKHKIVFFGAGSAGVGVASQLMEHLIKAGIDPQTARDMFWLVDSKGLVTFDRGDKLASHKTAFARSDNNGKQYKTLEDVIDYVQPTSLIGLAGQGGAFKPETLKKMADLNKLPIIFPLSNPLTNAECTFEQAMEHTNGRVLFASGTAFPSCQDPLTKIVVEPGQGNNMYIFPGLGFGSVLAATERISDDMVHQTAVTLAESLTPEEMADRRLYPRLERIREISALIARDVVLVALREGLARDPDVLNIFDATAGQSVSKDVLENNDKAAALHDLVTSRMWSPEYSSAPVKAMM</sequence>
<dbReference type="AlphaFoldDB" id="A0A507E075"/>
<comment type="caution">
    <text evidence="11">The sequence shown here is derived from an EMBL/GenBank/DDBJ whole genome shotgun (WGS) entry which is preliminary data.</text>
</comment>
<protein>
    <recommendedName>
        <fullName evidence="8">Malic enzyme</fullName>
    </recommendedName>
</protein>
<dbReference type="GO" id="GO:0046872">
    <property type="term" value="F:metal ion binding"/>
    <property type="evidence" value="ECO:0007669"/>
    <property type="project" value="UniProtKB-KW"/>
</dbReference>
<feature type="binding site" evidence="6">
    <location>
        <position position="491"/>
    </location>
    <ligand>
        <name>(S)-malate</name>
        <dbReference type="ChEBI" id="CHEBI:15589"/>
    </ligand>
</feature>
<dbReference type="PRINTS" id="PR00072">
    <property type="entry name" value="MALOXRDTASE"/>
</dbReference>
<evidence type="ECO:0000259" key="10">
    <source>
        <dbReference type="SMART" id="SM01274"/>
    </source>
</evidence>
<evidence type="ECO:0000256" key="7">
    <source>
        <dbReference type="PIRSR" id="PIRSR000106-3"/>
    </source>
</evidence>
<evidence type="ECO:0000256" key="6">
    <source>
        <dbReference type="PIRSR" id="PIRSR000106-2"/>
    </source>
</evidence>
<dbReference type="SMART" id="SM01274">
    <property type="entry name" value="malic"/>
    <property type="match status" value="1"/>
</dbReference>
<proteinExistence type="inferred from homology"/>
<feature type="binding site" evidence="6">
    <location>
        <position position="445"/>
    </location>
    <ligand>
        <name>(S)-malate</name>
        <dbReference type="ChEBI" id="CHEBI:15589"/>
    </ligand>
</feature>
<dbReference type="PANTHER" id="PTHR23406">
    <property type="entry name" value="MALIC ENZYME-RELATED"/>
    <property type="match status" value="1"/>
</dbReference>
<dbReference type="SUPFAM" id="SSF51735">
    <property type="entry name" value="NAD(P)-binding Rossmann-fold domains"/>
    <property type="match status" value="1"/>
</dbReference>
<feature type="domain" description="Malic enzyme N-terminal" evidence="10">
    <location>
        <begin position="111"/>
        <end position="293"/>
    </location>
</feature>
<dbReference type="Pfam" id="PF00390">
    <property type="entry name" value="malic"/>
    <property type="match status" value="1"/>
</dbReference>
<dbReference type="InterPro" id="IPR015884">
    <property type="entry name" value="Malic_enzyme_CS"/>
</dbReference>